<dbReference type="InterPro" id="IPR021730">
    <property type="entry name" value="YdbH"/>
</dbReference>
<protein>
    <recommendedName>
        <fullName evidence="2">Dicarboxylate transport domain-containing protein</fullName>
    </recommendedName>
</protein>
<sequence length="583" mass="63285">LDIEGITKDRIYIQDLLLVGKQGPILFIKDCEIGLSLKKAFKDGWRSTVTSVKVRGGELLSPQPLSFDLDVRNAGITKDGAQRLDLEYRLNSGPFFQLLEAESISGKANVKVGTSGVRMDLTGRPVKGMAPKGQGSGSGPFVALDGWRAHLDIKGLKGTLNGTIDVELKGLGVFLGGKNRLFSMPISRGHLVISKASRKGPYRLNGNFLARGLEVSTLPIDAVRFEWQGTPSKIILKGRLEASSVMDQSLSIRGEFLDLMGPAPSSFSLEVPEQVVSLKDLGEISEALKGLETGGHFSASIEGGGPTIHFNATSTLKGWHLDLASQDIHVKGISSQLRFMLDGGQLIFPPSQPVEVEEVAIGKVKARDIGLRWSAFFEPELRILLERLKASWAKGHIYIHDLYLPPEGGEIKGIIFCDRLNLGDALSQFGLSRVYGEGVVSGKIPFVISNDGLSIHDGVLSSQPGKGGSIRIGAGNIISGQIPKGNPLYSQLQFASLALEDFRYDWVNIFVDMKGDAMMVRIQLDGMPQKRLPFSYNPATGGLKREEGGGGGIRQKMRIDINISLPVNQLFMLRQGLKKEFGK</sequence>
<organism evidence="1">
    <name type="scientific">Dissulfuribacter thermophilus</name>
    <dbReference type="NCBI Taxonomy" id="1156395"/>
    <lineage>
        <taxon>Bacteria</taxon>
        <taxon>Pseudomonadati</taxon>
        <taxon>Thermodesulfobacteriota</taxon>
        <taxon>Dissulfuribacteria</taxon>
        <taxon>Dissulfuribacterales</taxon>
        <taxon>Dissulfuribacteraceae</taxon>
        <taxon>Dissulfuribacter</taxon>
    </lineage>
</organism>
<feature type="non-terminal residue" evidence="1">
    <location>
        <position position="1"/>
    </location>
</feature>
<evidence type="ECO:0008006" key="2">
    <source>
        <dbReference type="Google" id="ProtNLM"/>
    </source>
</evidence>
<proteinExistence type="predicted"/>
<accession>A0A7V2WSN5</accession>
<dbReference type="EMBL" id="DRND01000013">
    <property type="protein sequence ID" value="HFC46273.1"/>
    <property type="molecule type" value="Genomic_DNA"/>
</dbReference>
<reference evidence="1" key="1">
    <citation type="journal article" date="2020" name="mSystems">
        <title>Genome- and Community-Level Interaction Insights into Carbon Utilization and Element Cycling Functions of Hydrothermarchaeota in Hydrothermal Sediment.</title>
        <authorList>
            <person name="Zhou Z."/>
            <person name="Liu Y."/>
            <person name="Xu W."/>
            <person name="Pan J."/>
            <person name="Luo Z.H."/>
            <person name="Li M."/>
        </authorList>
    </citation>
    <scope>NUCLEOTIDE SEQUENCE [LARGE SCALE GENOMIC DNA]</scope>
    <source>
        <strain evidence="1">HyVt-503</strain>
    </source>
</reference>
<dbReference type="AlphaFoldDB" id="A0A7V2WSN5"/>
<name>A0A7V2WSN5_9BACT</name>
<dbReference type="Proteomes" id="UP000885797">
    <property type="component" value="Unassembled WGS sequence"/>
</dbReference>
<comment type="caution">
    <text evidence="1">The sequence shown here is derived from an EMBL/GenBank/DDBJ whole genome shotgun (WGS) entry which is preliminary data.</text>
</comment>
<gene>
    <name evidence="1" type="ORF">ENJ63_00150</name>
</gene>
<dbReference type="Pfam" id="PF11739">
    <property type="entry name" value="YdbH-like"/>
    <property type="match status" value="1"/>
</dbReference>
<evidence type="ECO:0000313" key="1">
    <source>
        <dbReference type="EMBL" id="HFC46273.1"/>
    </source>
</evidence>